<keyword evidence="12" id="KW-0131">Cell cycle</keyword>
<evidence type="ECO:0000256" key="2">
    <source>
        <dbReference type="ARBA" id="ARBA00004236"/>
    </source>
</evidence>
<keyword evidence="4" id="KW-0812">Transmembrane</keyword>
<dbReference type="AlphaFoldDB" id="A0A0C7P3I8"/>
<evidence type="ECO:0000313" key="13">
    <source>
        <dbReference type="Proteomes" id="UP000032809"/>
    </source>
</evidence>
<dbReference type="SUPFAM" id="SSF56601">
    <property type="entry name" value="beta-lactamase/transpeptidase-like"/>
    <property type="match status" value="1"/>
</dbReference>
<dbReference type="OrthoDB" id="9770103at2"/>
<dbReference type="SUPFAM" id="SSF56519">
    <property type="entry name" value="Penicillin binding protein dimerisation domain"/>
    <property type="match status" value="1"/>
</dbReference>
<evidence type="ECO:0000256" key="1">
    <source>
        <dbReference type="ARBA" id="ARBA00004167"/>
    </source>
</evidence>
<keyword evidence="12" id="KW-0132">Cell division</keyword>
<keyword evidence="7" id="KW-1133">Transmembrane helix</keyword>
<dbReference type="EMBL" id="LN824141">
    <property type="protein sequence ID" value="CEP78870.1"/>
    <property type="molecule type" value="Genomic_DNA"/>
</dbReference>
<dbReference type="GO" id="GO:0051301">
    <property type="term" value="P:cell division"/>
    <property type="evidence" value="ECO:0007669"/>
    <property type="project" value="UniProtKB-KW"/>
</dbReference>
<protein>
    <submittedName>
        <fullName evidence="12">Cell division protein</fullName>
    </submittedName>
</protein>
<gene>
    <name evidence="12" type="ORF">DTL3_1581</name>
</gene>
<dbReference type="GO" id="GO:0071972">
    <property type="term" value="F:peptidoglycan L,D-transpeptidase activity"/>
    <property type="evidence" value="ECO:0007669"/>
    <property type="project" value="TreeGrafter"/>
</dbReference>
<evidence type="ECO:0000256" key="7">
    <source>
        <dbReference type="ARBA" id="ARBA00022989"/>
    </source>
</evidence>
<dbReference type="InterPro" id="IPR036138">
    <property type="entry name" value="PBP_dimer_sf"/>
</dbReference>
<dbReference type="InterPro" id="IPR005311">
    <property type="entry name" value="PBP_dimer"/>
</dbReference>
<name>A0A0C7P3I8_DEFTU</name>
<evidence type="ECO:0000256" key="6">
    <source>
        <dbReference type="ARBA" id="ARBA00022984"/>
    </source>
</evidence>
<dbReference type="PANTHER" id="PTHR30627:SF2">
    <property type="entry name" value="PEPTIDOGLYCAN D,D-TRANSPEPTIDASE MRDA"/>
    <property type="match status" value="1"/>
</dbReference>
<dbReference type="KEGG" id="dtn:DTL3_1581"/>
<evidence type="ECO:0000313" key="12">
    <source>
        <dbReference type="EMBL" id="CEP78870.1"/>
    </source>
</evidence>
<evidence type="ECO:0000256" key="4">
    <source>
        <dbReference type="ARBA" id="ARBA00022692"/>
    </source>
</evidence>
<keyword evidence="3" id="KW-1003">Cell membrane</keyword>
<evidence type="ECO:0000256" key="5">
    <source>
        <dbReference type="ARBA" id="ARBA00022960"/>
    </source>
</evidence>
<feature type="domain" description="Penicillin-binding protein dimerisation" evidence="11">
    <location>
        <begin position="50"/>
        <end position="187"/>
    </location>
</feature>
<dbReference type="Pfam" id="PF00905">
    <property type="entry name" value="Transpeptidase"/>
    <property type="match status" value="1"/>
</dbReference>
<accession>A0A0C7P3I8</accession>
<dbReference type="GO" id="GO:0008360">
    <property type="term" value="P:regulation of cell shape"/>
    <property type="evidence" value="ECO:0007669"/>
    <property type="project" value="UniProtKB-KW"/>
</dbReference>
<feature type="domain" description="Penicillin-binding protein transpeptidase" evidence="10">
    <location>
        <begin position="226"/>
        <end position="560"/>
    </location>
</feature>
<dbReference type="RefSeq" id="WP_045088237.1">
    <property type="nucleotide sequence ID" value="NZ_LN824141.1"/>
</dbReference>
<dbReference type="Proteomes" id="UP000032809">
    <property type="component" value="Chromosome I"/>
</dbReference>
<dbReference type="PATRIC" id="fig|1006576.9.peg.1577"/>
<reference evidence="13" key="1">
    <citation type="submission" date="2014-11" db="EMBL/GenBank/DDBJ databases">
        <authorList>
            <person name="Wibberg D."/>
        </authorList>
    </citation>
    <scope>NUCLEOTIDE SEQUENCE [LARGE SCALE GENOMIC DNA]</scope>
    <source>
        <strain evidence="13">L3</strain>
    </source>
</reference>
<sequence length="567" mass="64868">MKEKRVKLLFLLFLISFCLMFLRSFQLQVVDWEQYTLKVQDISTRILVEQPERGKIYDRNGKLLAWNEKIYQISNLGGILKEDTEKKLYSILKDSVDNPNTVIDKLNFQKKVILNINSVQALKIANLDSNLVVQEKYLRKYAHESLYHVLGYVDNEGYPRTGLEMVYDEKLRGNYGYNMLIMSSSKGSTQLVEKTHSIPGNNIVLSLDLDLQIKAYNYMKDSNHNGVILISDPNTGEILVFVSYPSPDPNMFSEGMNSLEYKKILNDKNKILVNRAVSSCYPPGSIIKPFIAYSALEAGVSPYATINSTGIYYLKNANGVIIDQLEDWNPQGHGETNLIKSIRASVNSYYYWLGENLGIDYLEGYADKFKLVEPTSIDIPFEKRGNFPGRKWKLDNLGEVWYPGETLRVYIGQSATTMTPIQILRMYNILATRGTYYKFNLFMKEEDFLGNIINKYEPILIDKYELNNDYLKYIYQGMIEVTTFEGPTYEQGTAFPAFKDFPITVAGKTGTAQVDREKHSHSWFAGFLPANNPHYSIVVFIEYGGMGSDTAAPVARKILDDLIINYY</sequence>
<dbReference type="Gene3D" id="3.90.1310.10">
    <property type="entry name" value="Penicillin-binding protein 2a (Domain 2)"/>
    <property type="match status" value="1"/>
</dbReference>
<keyword evidence="8" id="KW-0472">Membrane</keyword>
<organism evidence="12 13">
    <name type="scientific">Defluviitoga tunisiensis</name>
    <dbReference type="NCBI Taxonomy" id="1006576"/>
    <lineage>
        <taxon>Bacteria</taxon>
        <taxon>Thermotogati</taxon>
        <taxon>Thermotogota</taxon>
        <taxon>Thermotogae</taxon>
        <taxon>Petrotogales</taxon>
        <taxon>Petrotogaceae</taxon>
        <taxon>Defluviitoga</taxon>
    </lineage>
</organism>
<comment type="subcellular location">
    <subcellularLocation>
        <location evidence="2">Cell membrane</location>
    </subcellularLocation>
    <subcellularLocation>
        <location evidence="1">Membrane</location>
        <topology evidence="1">Single-pass membrane protein</topology>
    </subcellularLocation>
</comment>
<evidence type="ECO:0000259" key="10">
    <source>
        <dbReference type="Pfam" id="PF00905"/>
    </source>
</evidence>
<evidence type="ECO:0000256" key="8">
    <source>
        <dbReference type="ARBA" id="ARBA00023136"/>
    </source>
</evidence>
<keyword evidence="9" id="KW-0961">Cell wall biogenesis/degradation</keyword>
<dbReference type="InterPro" id="IPR012338">
    <property type="entry name" value="Beta-lactam/transpept-like"/>
</dbReference>
<dbReference type="HOGENOM" id="CLU_009289_1_2_0"/>
<dbReference type="Gene3D" id="3.40.710.10">
    <property type="entry name" value="DD-peptidase/beta-lactamase superfamily"/>
    <property type="match status" value="1"/>
</dbReference>
<dbReference type="GO" id="GO:0005886">
    <property type="term" value="C:plasma membrane"/>
    <property type="evidence" value="ECO:0007669"/>
    <property type="project" value="UniProtKB-SubCell"/>
</dbReference>
<evidence type="ECO:0000256" key="9">
    <source>
        <dbReference type="ARBA" id="ARBA00023316"/>
    </source>
</evidence>
<dbReference type="InterPro" id="IPR001460">
    <property type="entry name" value="PCN-bd_Tpept"/>
</dbReference>
<dbReference type="STRING" id="1006576.DTL3_1581"/>
<evidence type="ECO:0000256" key="3">
    <source>
        <dbReference type="ARBA" id="ARBA00022475"/>
    </source>
</evidence>
<dbReference type="InterPro" id="IPR050515">
    <property type="entry name" value="Beta-lactam/transpept"/>
</dbReference>
<dbReference type="PANTHER" id="PTHR30627">
    <property type="entry name" value="PEPTIDOGLYCAN D,D-TRANSPEPTIDASE"/>
    <property type="match status" value="1"/>
</dbReference>
<dbReference type="GO" id="GO:0009252">
    <property type="term" value="P:peptidoglycan biosynthetic process"/>
    <property type="evidence" value="ECO:0007669"/>
    <property type="project" value="UniProtKB-KW"/>
</dbReference>
<keyword evidence="5" id="KW-0133">Cell shape</keyword>
<keyword evidence="6" id="KW-0573">Peptidoglycan synthesis</keyword>
<evidence type="ECO:0000259" key="11">
    <source>
        <dbReference type="Pfam" id="PF03717"/>
    </source>
</evidence>
<dbReference type="GO" id="GO:0071555">
    <property type="term" value="P:cell wall organization"/>
    <property type="evidence" value="ECO:0007669"/>
    <property type="project" value="UniProtKB-KW"/>
</dbReference>
<keyword evidence="13" id="KW-1185">Reference proteome</keyword>
<dbReference type="GO" id="GO:0008658">
    <property type="term" value="F:penicillin binding"/>
    <property type="evidence" value="ECO:0007669"/>
    <property type="project" value="InterPro"/>
</dbReference>
<proteinExistence type="predicted"/>
<dbReference type="Pfam" id="PF03717">
    <property type="entry name" value="PBP_dimer"/>
    <property type="match status" value="1"/>
</dbReference>